<evidence type="ECO:0000313" key="1">
    <source>
        <dbReference type="EMBL" id="SPJ78414.1"/>
    </source>
</evidence>
<proteinExistence type="predicted"/>
<name>A0AAE8SIF0_9HYPO</name>
<gene>
    <name evidence="1" type="ORF">FTOL_06803</name>
</gene>
<organism evidence="1 2">
    <name type="scientific">Fusarium torulosum</name>
    <dbReference type="NCBI Taxonomy" id="33205"/>
    <lineage>
        <taxon>Eukaryota</taxon>
        <taxon>Fungi</taxon>
        <taxon>Dikarya</taxon>
        <taxon>Ascomycota</taxon>
        <taxon>Pezizomycotina</taxon>
        <taxon>Sordariomycetes</taxon>
        <taxon>Hypocreomycetidae</taxon>
        <taxon>Hypocreales</taxon>
        <taxon>Nectriaceae</taxon>
        <taxon>Fusarium</taxon>
    </lineage>
</organism>
<reference evidence="1" key="1">
    <citation type="submission" date="2018-03" db="EMBL/GenBank/DDBJ databases">
        <authorList>
            <person name="Guldener U."/>
        </authorList>
    </citation>
    <scope>NUCLEOTIDE SEQUENCE</scope>
</reference>
<sequence length="137" mass="15459">MARWKMLYHNGSPVIHVFDKSMVPTIYYCPTAATLLSSGRIGSMKRNSMFKATVVRYVALGSSKRSWGPVNAKGTTERFKESTSFTTRVFKRRAKDPREQLLSISILTASETSKSAPQHETSNSRYNNVFILNPVHL</sequence>
<dbReference type="Proteomes" id="UP001187734">
    <property type="component" value="Unassembled WGS sequence"/>
</dbReference>
<comment type="caution">
    <text evidence="1">The sequence shown here is derived from an EMBL/GenBank/DDBJ whole genome shotgun (WGS) entry which is preliminary data.</text>
</comment>
<accession>A0AAE8SIF0</accession>
<keyword evidence="2" id="KW-1185">Reference proteome</keyword>
<dbReference type="EMBL" id="ONZP01000228">
    <property type="protein sequence ID" value="SPJ78414.1"/>
    <property type="molecule type" value="Genomic_DNA"/>
</dbReference>
<evidence type="ECO:0000313" key="2">
    <source>
        <dbReference type="Proteomes" id="UP001187734"/>
    </source>
</evidence>
<protein>
    <submittedName>
        <fullName evidence="1">Uncharacterized protein</fullName>
    </submittedName>
</protein>
<dbReference type="AlphaFoldDB" id="A0AAE8SIF0"/>